<keyword evidence="16" id="KW-0539">Nucleus</keyword>
<comment type="similarity">
    <text evidence="5">Belongs to the CAF1 family.</text>
</comment>
<reference evidence="19" key="1">
    <citation type="journal article" date="2018" name="Data Brief">
        <title>Genome sequence data from 17 accessions of Ensete ventricosum, a staple food crop for millions in Ethiopia.</title>
        <authorList>
            <person name="Yemataw Z."/>
            <person name="Muzemil S."/>
            <person name="Ambachew D."/>
            <person name="Tripathi L."/>
            <person name="Tesfaye K."/>
            <person name="Chala A."/>
            <person name="Farbos A."/>
            <person name="O'Neill P."/>
            <person name="Moore K."/>
            <person name="Grant M."/>
            <person name="Studholme D.J."/>
        </authorList>
    </citation>
    <scope>NUCLEOTIDE SEQUENCE [LARGE SCALE GENOMIC DNA]</scope>
    <source>
        <tissue evidence="19">Leaf</tissue>
    </source>
</reference>
<dbReference type="GO" id="GO:0005737">
    <property type="term" value="C:cytoplasm"/>
    <property type="evidence" value="ECO:0007669"/>
    <property type="project" value="UniProtKB-SubCell"/>
</dbReference>
<keyword evidence="12" id="KW-0269">Exonuclease</keyword>
<keyword evidence="14" id="KW-0805">Transcription regulation</keyword>
<evidence type="ECO:0000256" key="9">
    <source>
        <dbReference type="ARBA" id="ARBA00022722"/>
    </source>
</evidence>
<comment type="catalytic activity">
    <reaction evidence="1">
        <text>Exonucleolytic cleavage of poly(A) to 5'-AMP.</text>
        <dbReference type="EC" id="3.1.13.4"/>
    </reaction>
</comment>
<dbReference type="SUPFAM" id="SSF53098">
    <property type="entry name" value="Ribonuclease H-like"/>
    <property type="match status" value="1"/>
</dbReference>
<keyword evidence="9" id="KW-0540">Nuclease</keyword>
<gene>
    <name evidence="19" type="ORF">BHM03_00015930</name>
</gene>
<evidence type="ECO:0000256" key="7">
    <source>
        <dbReference type="ARBA" id="ARBA00012161"/>
    </source>
</evidence>
<evidence type="ECO:0000256" key="11">
    <source>
        <dbReference type="ARBA" id="ARBA00022801"/>
    </source>
</evidence>
<evidence type="ECO:0000256" key="5">
    <source>
        <dbReference type="ARBA" id="ARBA00008372"/>
    </source>
</evidence>
<evidence type="ECO:0000256" key="2">
    <source>
        <dbReference type="ARBA" id="ARBA00001968"/>
    </source>
</evidence>
<evidence type="ECO:0000256" key="10">
    <source>
        <dbReference type="ARBA" id="ARBA00022723"/>
    </source>
</evidence>
<organism evidence="19">
    <name type="scientific">Ensete ventricosum</name>
    <name type="common">Abyssinian banana</name>
    <name type="synonym">Musa ensete</name>
    <dbReference type="NCBI Taxonomy" id="4639"/>
    <lineage>
        <taxon>Eukaryota</taxon>
        <taxon>Viridiplantae</taxon>
        <taxon>Streptophyta</taxon>
        <taxon>Embryophyta</taxon>
        <taxon>Tracheophyta</taxon>
        <taxon>Spermatophyta</taxon>
        <taxon>Magnoliopsida</taxon>
        <taxon>Liliopsida</taxon>
        <taxon>Zingiberales</taxon>
        <taxon>Musaceae</taxon>
        <taxon>Ensete</taxon>
    </lineage>
</organism>
<comment type="subunit">
    <text evidence="6">Component of the CCR4-NOT complex, at least composed of CRR4 and CAF1 proteins.</text>
</comment>
<dbReference type="GO" id="GO:0004535">
    <property type="term" value="F:poly(A)-specific ribonuclease activity"/>
    <property type="evidence" value="ECO:0007669"/>
    <property type="project" value="UniProtKB-EC"/>
</dbReference>
<keyword evidence="15" id="KW-0804">Transcription</keyword>
<keyword evidence="13" id="KW-0694">RNA-binding</keyword>
<dbReference type="GO" id="GO:0003723">
    <property type="term" value="F:RNA binding"/>
    <property type="evidence" value="ECO:0007669"/>
    <property type="project" value="UniProtKB-KW"/>
</dbReference>
<comment type="subcellular location">
    <subcellularLocation>
        <location evidence="4">Cytoplasm</location>
    </subcellularLocation>
    <subcellularLocation>
        <location evidence="3">Nucleus</location>
    </subcellularLocation>
</comment>
<proteinExistence type="inferred from homology"/>
<dbReference type="InterPro" id="IPR036397">
    <property type="entry name" value="RNaseH_sf"/>
</dbReference>
<dbReference type="EC" id="3.1.13.4" evidence="7"/>
<evidence type="ECO:0000256" key="6">
    <source>
        <dbReference type="ARBA" id="ARBA00011757"/>
    </source>
</evidence>
<name>A0A445MET2_ENSVE</name>
<dbReference type="EMBL" id="KV875739">
    <property type="protein sequence ID" value="RZR72698.1"/>
    <property type="molecule type" value="Genomic_DNA"/>
</dbReference>
<evidence type="ECO:0000256" key="17">
    <source>
        <dbReference type="ARBA" id="ARBA00025148"/>
    </source>
</evidence>
<evidence type="ECO:0000256" key="4">
    <source>
        <dbReference type="ARBA" id="ARBA00004496"/>
    </source>
</evidence>
<feature type="region of interest" description="Disordered" evidence="18">
    <location>
        <begin position="174"/>
        <end position="215"/>
    </location>
</feature>
<protein>
    <recommendedName>
        <fullName evidence="7">poly(A)-specific ribonuclease</fullName>
        <ecNumber evidence="7">3.1.13.4</ecNumber>
    </recommendedName>
</protein>
<keyword evidence="8" id="KW-0963">Cytoplasm</keyword>
<feature type="region of interest" description="Disordered" evidence="18">
    <location>
        <begin position="84"/>
        <end position="114"/>
    </location>
</feature>
<dbReference type="GO" id="GO:0005634">
    <property type="term" value="C:nucleus"/>
    <property type="evidence" value="ECO:0007669"/>
    <property type="project" value="UniProtKB-SubCell"/>
</dbReference>
<evidence type="ECO:0000256" key="1">
    <source>
        <dbReference type="ARBA" id="ARBA00001663"/>
    </source>
</evidence>
<dbReference type="Gene3D" id="3.30.420.10">
    <property type="entry name" value="Ribonuclease H-like superfamily/Ribonuclease H"/>
    <property type="match status" value="1"/>
</dbReference>
<evidence type="ECO:0000256" key="15">
    <source>
        <dbReference type="ARBA" id="ARBA00023163"/>
    </source>
</evidence>
<evidence type="ECO:0000313" key="19">
    <source>
        <dbReference type="EMBL" id="RZR72698.1"/>
    </source>
</evidence>
<feature type="compositionally biased region" description="Basic and acidic residues" evidence="18">
    <location>
        <begin position="196"/>
        <end position="215"/>
    </location>
</feature>
<dbReference type="GO" id="GO:0046872">
    <property type="term" value="F:metal ion binding"/>
    <property type="evidence" value="ECO:0007669"/>
    <property type="project" value="UniProtKB-KW"/>
</dbReference>
<dbReference type="GO" id="GO:0030014">
    <property type="term" value="C:CCR4-NOT complex"/>
    <property type="evidence" value="ECO:0007669"/>
    <property type="project" value="InterPro"/>
</dbReference>
<dbReference type="InterPro" id="IPR039637">
    <property type="entry name" value="CNOT7/CNOT8/Pop2"/>
</dbReference>
<evidence type="ECO:0000256" key="12">
    <source>
        <dbReference type="ARBA" id="ARBA00022839"/>
    </source>
</evidence>
<dbReference type="Pfam" id="PF04857">
    <property type="entry name" value="CAF1"/>
    <property type="match status" value="1"/>
</dbReference>
<evidence type="ECO:0000256" key="3">
    <source>
        <dbReference type="ARBA" id="ARBA00004123"/>
    </source>
</evidence>
<dbReference type="Proteomes" id="UP000290560">
    <property type="component" value="Unassembled WGS sequence"/>
</dbReference>
<accession>A0A445MET2</accession>
<dbReference type="AlphaFoldDB" id="A0A445MET2"/>
<dbReference type="InterPro" id="IPR006941">
    <property type="entry name" value="RNase_CAF1"/>
</dbReference>
<dbReference type="InterPro" id="IPR012337">
    <property type="entry name" value="RNaseH-like_sf"/>
</dbReference>
<keyword evidence="11" id="KW-0378">Hydrolase</keyword>
<feature type="compositionally biased region" description="Low complexity" evidence="18">
    <location>
        <begin position="92"/>
        <end position="108"/>
    </location>
</feature>
<evidence type="ECO:0000256" key="14">
    <source>
        <dbReference type="ARBA" id="ARBA00023015"/>
    </source>
</evidence>
<evidence type="ECO:0000256" key="16">
    <source>
        <dbReference type="ARBA" id="ARBA00023242"/>
    </source>
</evidence>
<sequence length="565" mass="62964">MVDCSFCWPYHHSSRRRIVSSATTLVSKADNSSIRAVHWHGPRDRRGYDDRHPSVFFWFPRARALIPVSHLSLVKIRLGTMVESSRRHGKGSRSPTSGAGAAASSDAPPLERETGKMRIVDFLREPHEGVDEMGDVRSAQRGDLFSIDASGSPPRKFLPRWRFFPFQKPSLCSRGGETGPGSGHPVPSPHKKMKGRERGAEQKEDAKEKSKMAEGIDGRDCVRSLDPPAGVSKGDATIFLLCPSDVCCTAELLVIKQIEGFSLARPPGVSYAAPPPQLRGRSDPWRKMSNEVENGDVEIRDVWASNLESEIYVIRNIVDDFPFIAMDTEFPGVVIHDTGDFQDLADSNYQYVRANVDRLHLLQLGLTFFNAAGRLPTSPDSGRPIVWQFNFREFDAGRDPFSARSIKFLMKTGMDFKKNQEEGVDAKLFAELFIPSGTVLDDSVYWVAFQSAFDFAYLLKILTSKPLPETREGFLEHLHEFFPVLYDIKRVIHLNDNFHGGLTSVATSLGVERVGIPHQAGSDSFVTALVFLKMRGHPFVGSMKNYVGLVFGLDAETAQIFSKKS</sequence>
<comment type="function">
    <text evidence="17">Ubiquitous transcription factor required for a diverse set of processes. It is a component of the CCR4 complex involved in the control of gene expression.</text>
</comment>
<evidence type="ECO:0000256" key="13">
    <source>
        <dbReference type="ARBA" id="ARBA00022884"/>
    </source>
</evidence>
<dbReference type="PANTHER" id="PTHR10797">
    <property type="entry name" value="CCR4-NOT TRANSCRIPTION COMPLEX SUBUNIT"/>
    <property type="match status" value="1"/>
</dbReference>
<keyword evidence="10" id="KW-0479">Metal-binding</keyword>
<comment type="cofactor">
    <cofactor evidence="2">
        <name>a divalent metal cation</name>
        <dbReference type="ChEBI" id="CHEBI:60240"/>
    </cofactor>
</comment>
<evidence type="ECO:0000256" key="18">
    <source>
        <dbReference type="SAM" id="MobiDB-lite"/>
    </source>
</evidence>
<evidence type="ECO:0000256" key="8">
    <source>
        <dbReference type="ARBA" id="ARBA00022490"/>
    </source>
</evidence>